<feature type="transmembrane region" description="Helical" evidence="1">
    <location>
        <begin position="189"/>
        <end position="209"/>
    </location>
</feature>
<evidence type="ECO:0000256" key="1">
    <source>
        <dbReference type="SAM" id="Phobius"/>
    </source>
</evidence>
<feature type="transmembrane region" description="Helical" evidence="1">
    <location>
        <begin position="309"/>
        <end position="329"/>
    </location>
</feature>
<feature type="transmembrane region" description="Helical" evidence="1">
    <location>
        <begin position="165"/>
        <end position="184"/>
    </location>
</feature>
<reference evidence="4 5" key="1">
    <citation type="submission" date="2017-07" db="EMBL/GenBank/DDBJ databases">
        <title>Leptospira spp. isolated from tropical soils.</title>
        <authorList>
            <person name="Thibeaux R."/>
            <person name="Iraola G."/>
            <person name="Ferres I."/>
            <person name="Bierque E."/>
            <person name="Girault D."/>
            <person name="Soupe-Gilbert M.-E."/>
            <person name="Picardeau M."/>
            <person name="Goarant C."/>
        </authorList>
    </citation>
    <scope>NUCLEOTIDE SEQUENCE [LARGE SCALE GENOMIC DNA]</scope>
    <source>
        <strain evidence="2 5">FH2-B-C1</strain>
        <strain evidence="3 4">FH2-B-D1</strain>
    </source>
</reference>
<feature type="transmembrane region" description="Helical" evidence="1">
    <location>
        <begin position="252"/>
        <end position="272"/>
    </location>
</feature>
<dbReference type="Proteomes" id="UP000232149">
    <property type="component" value="Unassembled WGS sequence"/>
</dbReference>
<keyword evidence="1" id="KW-0812">Transmembrane</keyword>
<proteinExistence type="predicted"/>
<organism evidence="2 5">
    <name type="scientific">Leptospira adleri</name>
    <dbReference type="NCBI Taxonomy" id="2023186"/>
    <lineage>
        <taxon>Bacteria</taxon>
        <taxon>Pseudomonadati</taxon>
        <taxon>Spirochaetota</taxon>
        <taxon>Spirochaetia</taxon>
        <taxon>Leptospirales</taxon>
        <taxon>Leptospiraceae</taxon>
        <taxon>Leptospira</taxon>
    </lineage>
</organism>
<accession>A0A2M9YLW5</accession>
<dbReference type="AlphaFoldDB" id="A0A2M9YLW5"/>
<keyword evidence="4" id="KW-1185">Reference proteome</keyword>
<evidence type="ECO:0000313" key="5">
    <source>
        <dbReference type="Proteomes" id="UP000232188"/>
    </source>
</evidence>
<protein>
    <recommendedName>
        <fullName evidence="6">DUF4386 family protein</fullName>
    </recommendedName>
</protein>
<comment type="caution">
    <text evidence="2">The sequence shown here is derived from an EMBL/GenBank/DDBJ whole genome shotgun (WGS) entry which is preliminary data.</text>
</comment>
<feature type="transmembrane region" description="Helical" evidence="1">
    <location>
        <begin position="109"/>
        <end position="133"/>
    </location>
</feature>
<keyword evidence="1" id="KW-0472">Membrane</keyword>
<dbReference type="Proteomes" id="UP000232188">
    <property type="component" value="Unassembled WGS sequence"/>
</dbReference>
<evidence type="ECO:0000313" key="4">
    <source>
        <dbReference type="Proteomes" id="UP000232149"/>
    </source>
</evidence>
<evidence type="ECO:0008006" key="6">
    <source>
        <dbReference type="Google" id="ProtNLM"/>
    </source>
</evidence>
<evidence type="ECO:0000313" key="3">
    <source>
        <dbReference type="EMBL" id="PJZ63683.1"/>
    </source>
</evidence>
<feature type="transmembrane region" description="Helical" evidence="1">
    <location>
        <begin position="284"/>
        <end position="303"/>
    </location>
</feature>
<sequence>MTLRASNSARNRLYNPNSVLSFEALPTLVTKNSGAAGIFVMRHCQEPMSKGKHYLYRDYSFLLSYEQKNLKKRLLFTMKRRSLRVKNPMSNDYFLEILRQRSQPQEKRFLFFGGIFTVISALLIVCDVLIGILNGVNVSKIPQTAIGRFEQFRTNPLLSLYNLDLLTVIIQIFLIPSYFALYIAQKEKIYSYSLFAFLIFFFGSILLVSNNVSLAMYELSIKYFSTNVVSEKLLYLAAGEALLSQGKHGSPAVFLGFFLPSIANLSMSIVMLKSDIFGKVNSWFGIIGALLLTIYVVFINFHFGFTETAAQFAVPGGLLSLLWMILYAIRLIKLSKDDNFVFEKYQGQ</sequence>
<evidence type="ECO:0000313" key="2">
    <source>
        <dbReference type="EMBL" id="PJZ52512.1"/>
    </source>
</evidence>
<gene>
    <name evidence="3" type="ORF">CH376_02240</name>
    <name evidence="2" type="ORF">CH380_15225</name>
</gene>
<keyword evidence="1" id="KW-1133">Transmembrane helix</keyword>
<dbReference type="EMBL" id="NPDV01000013">
    <property type="protein sequence ID" value="PJZ52512.1"/>
    <property type="molecule type" value="Genomic_DNA"/>
</dbReference>
<dbReference type="EMBL" id="NPDU01000003">
    <property type="protein sequence ID" value="PJZ63683.1"/>
    <property type="molecule type" value="Genomic_DNA"/>
</dbReference>
<name>A0A2M9YLW5_9LEPT</name>